<comment type="similarity">
    <text evidence="2 6">Belongs to the FKBP-type PPIase family.</text>
</comment>
<evidence type="ECO:0000256" key="2">
    <source>
        <dbReference type="ARBA" id="ARBA00006577"/>
    </source>
</evidence>
<evidence type="ECO:0000313" key="9">
    <source>
        <dbReference type="EMBL" id="RDC54931.1"/>
    </source>
</evidence>
<name>A0A369PQL0_9SPHI</name>
<evidence type="ECO:0000256" key="3">
    <source>
        <dbReference type="ARBA" id="ARBA00023110"/>
    </source>
</evidence>
<dbReference type="EMBL" id="QPKV01000009">
    <property type="protein sequence ID" value="RDC54931.1"/>
    <property type="molecule type" value="Genomic_DNA"/>
</dbReference>
<evidence type="ECO:0000256" key="4">
    <source>
        <dbReference type="ARBA" id="ARBA00023235"/>
    </source>
</evidence>
<comment type="catalytic activity">
    <reaction evidence="1 5 6">
        <text>[protein]-peptidylproline (omega=180) = [protein]-peptidylproline (omega=0)</text>
        <dbReference type="Rhea" id="RHEA:16237"/>
        <dbReference type="Rhea" id="RHEA-COMP:10747"/>
        <dbReference type="Rhea" id="RHEA-COMP:10748"/>
        <dbReference type="ChEBI" id="CHEBI:83833"/>
        <dbReference type="ChEBI" id="CHEBI:83834"/>
        <dbReference type="EC" id="5.2.1.8"/>
    </reaction>
</comment>
<dbReference type="InterPro" id="IPR046357">
    <property type="entry name" value="PPIase_dom_sf"/>
</dbReference>
<organism evidence="9 10">
    <name type="scientific">Pedobacter chinensis</name>
    <dbReference type="NCBI Taxonomy" id="2282421"/>
    <lineage>
        <taxon>Bacteria</taxon>
        <taxon>Pseudomonadati</taxon>
        <taxon>Bacteroidota</taxon>
        <taxon>Sphingobacteriia</taxon>
        <taxon>Sphingobacteriales</taxon>
        <taxon>Sphingobacteriaceae</taxon>
        <taxon>Pedobacter</taxon>
    </lineage>
</organism>
<accession>A0A369PQL0</accession>
<sequence>MNKFTKLSLLFILATVLFSACKKEYESIQSIDDSAIQSFISKNNLTSVMVQDPDKSGFYYQITSPGTGDSFKNTDSVLYNLTVKSLSSGTTYLQSPLLGNLGTFVGYTNQFYNSSLSSSTNSGSYNIPAIRTAIQALKPGGTARILLPSYLAFGRNGAGNIPSNEIIDLLITTYSYKKQALLDDNRITTYLTSKGLTATKDPSGIYYIVNTLGTGDDVNSETSTVVIKYTGRLLDGSVFDSSTDGTFSTTLSGLIQAWQIMVPKFKVGTKFRMLIPSAYAYGSGGNGGTIPQNAPLDFDIEIVSVTN</sequence>
<keyword evidence="3 5" id="KW-0697">Rotamase</keyword>
<dbReference type="AlphaFoldDB" id="A0A369PQL0"/>
<dbReference type="GO" id="GO:0003755">
    <property type="term" value="F:peptidyl-prolyl cis-trans isomerase activity"/>
    <property type="evidence" value="ECO:0007669"/>
    <property type="project" value="UniProtKB-UniRule"/>
</dbReference>
<evidence type="ECO:0000313" key="10">
    <source>
        <dbReference type="Proteomes" id="UP000253961"/>
    </source>
</evidence>
<dbReference type="OrthoDB" id="669809at2"/>
<reference evidence="9 10" key="1">
    <citation type="submission" date="2018-07" db="EMBL/GenBank/DDBJ databases">
        <title>Pedobacter sp. nov., isolated from soil.</title>
        <authorList>
            <person name="Zhou L.Y."/>
            <person name="Du Z.J."/>
        </authorList>
    </citation>
    <scope>NUCLEOTIDE SEQUENCE [LARGE SCALE GENOMIC DNA]</scope>
    <source>
        <strain evidence="9 10">JDX94</strain>
    </source>
</reference>
<feature type="domain" description="PPIase FKBP-type" evidence="8">
    <location>
        <begin position="222"/>
        <end position="306"/>
    </location>
</feature>
<evidence type="ECO:0000256" key="1">
    <source>
        <dbReference type="ARBA" id="ARBA00000971"/>
    </source>
</evidence>
<evidence type="ECO:0000256" key="6">
    <source>
        <dbReference type="RuleBase" id="RU003915"/>
    </source>
</evidence>
<keyword evidence="7" id="KW-0732">Signal</keyword>
<gene>
    <name evidence="9" type="ORF">DU508_19155</name>
</gene>
<dbReference type="PROSITE" id="PS50059">
    <property type="entry name" value="FKBP_PPIASE"/>
    <property type="match status" value="2"/>
</dbReference>
<evidence type="ECO:0000256" key="5">
    <source>
        <dbReference type="PROSITE-ProRule" id="PRU00277"/>
    </source>
</evidence>
<dbReference type="PANTHER" id="PTHR43811:SF23">
    <property type="entry name" value="FKBP-TYPE 22 KDA PEPTIDYL-PROLYL CIS-TRANS ISOMERASE"/>
    <property type="match status" value="1"/>
</dbReference>
<dbReference type="EC" id="5.2.1.8" evidence="6"/>
<evidence type="ECO:0000259" key="8">
    <source>
        <dbReference type="PROSITE" id="PS50059"/>
    </source>
</evidence>
<keyword evidence="4 5" id="KW-0413">Isomerase</keyword>
<dbReference type="PANTHER" id="PTHR43811">
    <property type="entry name" value="FKBP-TYPE PEPTIDYL-PROLYL CIS-TRANS ISOMERASE FKPA"/>
    <property type="match status" value="1"/>
</dbReference>
<feature type="signal peptide" evidence="7">
    <location>
        <begin position="1"/>
        <end position="22"/>
    </location>
</feature>
<feature type="domain" description="PPIase FKBP-type" evidence="8">
    <location>
        <begin position="74"/>
        <end position="177"/>
    </location>
</feature>
<dbReference type="Gene3D" id="3.10.50.40">
    <property type="match status" value="2"/>
</dbReference>
<feature type="chain" id="PRO_5017051606" description="Peptidyl-prolyl cis-trans isomerase" evidence="7">
    <location>
        <begin position="23"/>
        <end position="307"/>
    </location>
</feature>
<protein>
    <recommendedName>
        <fullName evidence="6">Peptidyl-prolyl cis-trans isomerase</fullName>
        <ecNumber evidence="6">5.2.1.8</ecNumber>
    </recommendedName>
</protein>
<dbReference type="SUPFAM" id="SSF54534">
    <property type="entry name" value="FKBP-like"/>
    <property type="match status" value="2"/>
</dbReference>
<dbReference type="RefSeq" id="WP_115404379.1">
    <property type="nucleotide sequence ID" value="NZ_QPKV01000009.1"/>
</dbReference>
<dbReference type="InterPro" id="IPR001179">
    <property type="entry name" value="PPIase_FKBP_dom"/>
</dbReference>
<evidence type="ECO:0000256" key="7">
    <source>
        <dbReference type="SAM" id="SignalP"/>
    </source>
</evidence>
<dbReference type="PROSITE" id="PS51257">
    <property type="entry name" value="PROKAR_LIPOPROTEIN"/>
    <property type="match status" value="1"/>
</dbReference>
<keyword evidence="10" id="KW-1185">Reference proteome</keyword>
<proteinExistence type="inferred from homology"/>
<dbReference type="Pfam" id="PF00254">
    <property type="entry name" value="FKBP_C"/>
    <property type="match status" value="1"/>
</dbReference>
<dbReference type="Proteomes" id="UP000253961">
    <property type="component" value="Unassembled WGS sequence"/>
</dbReference>
<comment type="caution">
    <text evidence="9">The sequence shown here is derived from an EMBL/GenBank/DDBJ whole genome shotgun (WGS) entry which is preliminary data.</text>
</comment>